<name>A0AAV4IYJ2_9GAST</name>
<evidence type="ECO:0000313" key="2">
    <source>
        <dbReference type="Proteomes" id="UP000762676"/>
    </source>
</evidence>
<keyword evidence="2" id="KW-1185">Reference proteome</keyword>
<reference evidence="1 2" key="1">
    <citation type="journal article" date="2021" name="Elife">
        <title>Chloroplast acquisition without the gene transfer in kleptoplastic sea slugs, Plakobranchus ocellatus.</title>
        <authorList>
            <person name="Maeda T."/>
            <person name="Takahashi S."/>
            <person name="Yoshida T."/>
            <person name="Shimamura S."/>
            <person name="Takaki Y."/>
            <person name="Nagai Y."/>
            <person name="Toyoda A."/>
            <person name="Suzuki Y."/>
            <person name="Arimoto A."/>
            <person name="Ishii H."/>
            <person name="Satoh N."/>
            <person name="Nishiyama T."/>
            <person name="Hasebe M."/>
            <person name="Maruyama T."/>
            <person name="Minagawa J."/>
            <person name="Obokata J."/>
            <person name="Shigenobu S."/>
        </authorList>
    </citation>
    <scope>NUCLEOTIDE SEQUENCE [LARGE SCALE GENOMIC DNA]</scope>
</reference>
<gene>
    <name evidence="1" type="ORF">ElyMa_006752500</name>
</gene>
<comment type="caution">
    <text evidence="1">The sequence shown here is derived from an EMBL/GenBank/DDBJ whole genome shotgun (WGS) entry which is preliminary data.</text>
</comment>
<organism evidence="1 2">
    <name type="scientific">Elysia marginata</name>
    <dbReference type="NCBI Taxonomy" id="1093978"/>
    <lineage>
        <taxon>Eukaryota</taxon>
        <taxon>Metazoa</taxon>
        <taxon>Spiralia</taxon>
        <taxon>Lophotrochozoa</taxon>
        <taxon>Mollusca</taxon>
        <taxon>Gastropoda</taxon>
        <taxon>Heterobranchia</taxon>
        <taxon>Euthyneura</taxon>
        <taxon>Panpulmonata</taxon>
        <taxon>Sacoglossa</taxon>
        <taxon>Placobranchoidea</taxon>
        <taxon>Plakobranchidae</taxon>
        <taxon>Elysia</taxon>
    </lineage>
</organism>
<dbReference type="AlphaFoldDB" id="A0AAV4IYJ2"/>
<protein>
    <submittedName>
        <fullName evidence="1">Uncharacterized protein</fullName>
    </submittedName>
</protein>
<accession>A0AAV4IYJ2</accession>
<dbReference type="EMBL" id="BMAT01013530">
    <property type="protein sequence ID" value="GFS14690.1"/>
    <property type="molecule type" value="Genomic_DNA"/>
</dbReference>
<evidence type="ECO:0000313" key="1">
    <source>
        <dbReference type="EMBL" id="GFS14690.1"/>
    </source>
</evidence>
<sequence length="123" mass="13226">MDLHRYSESWKYNKIVGPGILSSLNPRSRWIQAFRRLVPRPASPLPLLLASGLGLAPGSGLAQPSLPFVSNVNCYICSPALLSPPPPTHTHIMSCAASITGPTLVQPQSSSARHWPCPAPTYC</sequence>
<dbReference type="Proteomes" id="UP000762676">
    <property type="component" value="Unassembled WGS sequence"/>
</dbReference>
<proteinExistence type="predicted"/>